<evidence type="ECO:0000313" key="1">
    <source>
        <dbReference type="EMBL" id="PYE12063.1"/>
    </source>
</evidence>
<protein>
    <recommendedName>
        <fullName evidence="3">DUF3263 domain-containing protein</fullName>
    </recommendedName>
</protein>
<dbReference type="AlphaFoldDB" id="A0A318R900"/>
<dbReference type="Proteomes" id="UP000247591">
    <property type="component" value="Unassembled WGS sequence"/>
</dbReference>
<evidence type="ECO:0000313" key="2">
    <source>
        <dbReference type="Proteomes" id="UP000247591"/>
    </source>
</evidence>
<dbReference type="OrthoDB" id="4381177at2"/>
<evidence type="ECO:0008006" key="3">
    <source>
        <dbReference type="Google" id="ProtNLM"/>
    </source>
</evidence>
<accession>A0A318R900</accession>
<dbReference type="EMBL" id="QJSP01000026">
    <property type="protein sequence ID" value="PYE12063.1"/>
    <property type="molecule type" value="Genomic_DNA"/>
</dbReference>
<reference evidence="1 2" key="1">
    <citation type="submission" date="2018-06" db="EMBL/GenBank/DDBJ databases">
        <title>Genomic Encyclopedia of Type Strains, Phase IV (KMG-IV): sequencing the most valuable type-strain genomes for metagenomic binning, comparative biology and taxonomic classification.</title>
        <authorList>
            <person name="Goeker M."/>
        </authorList>
    </citation>
    <scope>NUCLEOTIDE SEQUENCE [LARGE SCALE GENOMIC DNA]</scope>
    <source>
        <strain evidence="1 2">DSM 45521</strain>
    </source>
</reference>
<comment type="caution">
    <text evidence="1">The sequence shown here is derived from an EMBL/GenBank/DDBJ whole genome shotgun (WGS) entry which is preliminary data.</text>
</comment>
<keyword evidence="2" id="KW-1185">Reference proteome</keyword>
<proteinExistence type="predicted"/>
<name>A0A318R900_WILLI</name>
<organism evidence="1 2">
    <name type="scientific">Williamsia limnetica</name>
    <dbReference type="NCBI Taxonomy" id="882452"/>
    <lineage>
        <taxon>Bacteria</taxon>
        <taxon>Bacillati</taxon>
        <taxon>Actinomycetota</taxon>
        <taxon>Actinomycetes</taxon>
        <taxon>Mycobacteriales</taxon>
        <taxon>Nocardiaceae</taxon>
        <taxon>Williamsia</taxon>
    </lineage>
</organism>
<sequence>MLEFAVRWCPYGGGEPGDILVEFGLTDQDYFTRLSTLLTTRSLATGLDEATLAALRATCQHRLASAYAPR</sequence>
<gene>
    <name evidence="1" type="ORF">DFR67_12671</name>
</gene>